<organism evidence="2 3">
    <name type="scientific">Anisodus acutangulus</name>
    <dbReference type="NCBI Taxonomy" id="402998"/>
    <lineage>
        <taxon>Eukaryota</taxon>
        <taxon>Viridiplantae</taxon>
        <taxon>Streptophyta</taxon>
        <taxon>Embryophyta</taxon>
        <taxon>Tracheophyta</taxon>
        <taxon>Spermatophyta</taxon>
        <taxon>Magnoliopsida</taxon>
        <taxon>eudicotyledons</taxon>
        <taxon>Gunneridae</taxon>
        <taxon>Pentapetalae</taxon>
        <taxon>asterids</taxon>
        <taxon>lamiids</taxon>
        <taxon>Solanales</taxon>
        <taxon>Solanaceae</taxon>
        <taxon>Solanoideae</taxon>
        <taxon>Hyoscyameae</taxon>
        <taxon>Anisodus</taxon>
    </lineage>
</organism>
<evidence type="ECO:0000313" key="2">
    <source>
        <dbReference type="EMBL" id="KAJ8551213.1"/>
    </source>
</evidence>
<evidence type="ECO:0000256" key="1">
    <source>
        <dbReference type="SAM" id="MobiDB-lite"/>
    </source>
</evidence>
<protein>
    <submittedName>
        <fullName evidence="2">Uncharacterized protein</fullName>
    </submittedName>
</protein>
<name>A0A9Q1RB29_9SOLA</name>
<feature type="region of interest" description="Disordered" evidence="1">
    <location>
        <begin position="83"/>
        <end position="107"/>
    </location>
</feature>
<gene>
    <name evidence="2" type="ORF">K7X08_000583</name>
</gene>
<sequence>MFDIDDTNVILVTSVQSLVLLRDATAVNDTDISVDNEEDDLSHLEDVVDNGADDVIEQVEVPAQVDDHNDVDVAIEKVDIPAQDDNHPHVAPQIPHLQSRPTRTDNPQFITKHDAQKSSVSYLNVV</sequence>
<comment type="caution">
    <text evidence="2">The sequence shown here is derived from an EMBL/GenBank/DDBJ whole genome shotgun (WGS) entry which is preliminary data.</text>
</comment>
<proteinExistence type="predicted"/>
<accession>A0A9Q1RB29</accession>
<evidence type="ECO:0000313" key="3">
    <source>
        <dbReference type="Proteomes" id="UP001152561"/>
    </source>
</evidence>
<reference evidence="3" key="1">
    <citation type="journal article" date="2023" name="Proc. Natl. Acad. Sci. U.S.A.">
        <title>Genomic and structural basis for evolution of tropane alkaloid biosynthesis.</title>
        <authorList>
            <person name="Wanga Y.-J."/>
            <person name="Taina T."/>
            <person name="Yua J.-Y."/>
            <person name="Lia J."/>
            <person name="Xua B."/>
            <person name="Chenc J."/>
            <person name="D'Auriad J.C."/>
            <person name="Huanga J.-P."/>
            <person name="Huanga S.-X."/>
        </authorList>
    </citation>
    <scope>NUCLEOTIDE SEQUENCE [LARGE SCALE GENOMIC DNA]</scope>
    <source>
        <strain evidence="3">cv. KIB-2019</strain>
    </source>
</reference>
<dbReference type="EMBL" id="JAJAGQ010000010">
    <property type="protein sequence ID" value="KAJ8551213.1"/>
    <property type="molecule type" value="Genomic_DNA"/>
</dbReference>
<dbReference type="AlphaFoldDB" id="A0A9Q1RB29"/>
<keyword evidence="3" id="KW-1185">Reference proteome</keyword>
<dbReference type="Proteomes" id="UP001152561">
    <property type="component" value="Unassembled WGS sequence"/>
</dbReference>